<dbReference type="KEGG" id="bhz:ACR54_01195"/>
<evidence type="ECO:0000256" key="1">
    <source>
        <dbReference type="SAM" id="Phobius"/>
    </source>
</evidence>
<name>A0AAN1RUT3_9BORD</name>
<keyword evidence="1" id="KW-1133">Transmembrane helix</keyword>
<sequence length="90" mass="9643">MQTIVATAVGFGVLALFGYFGRRRPQLAFFGFIAAWLAICVAHMTYAVRVAALGASEEVAGHAVVFGLPAALAFVLGLWARWREGGRSEE</sequence>
<gene>
    <name evidence="2" type="ORF">CS347_02235</name>
</gene>
<protein>
    <submittedName>
        <fullName evidence="2">Uncharacterized protein</fullName>
    </submittedName>
</protein>
<dbReference type="EMBL" id="CP024172">
    <property type="protein sequence ID" value="AZW15682.1"/>
    <property type="molecule type" value="Genomic_DNA"/>
</dbReference>
<organism evidence="2 3">
    <name type="scientific">Bordetella hinzii</name>
    <dbReference type="NCBI Taxonomy" id="103855"/>
    <lineage>
        <taxon>Bacteria</taxon>
        <taxon>Pseudomonadati</taxon>
        <taxon>Pseudomonadota</taxon>
        <taxon>Betaproteobacteria</taxon>
        <taxon>Burkholderiales</taxon>
        <taxon>Alcaligenaceae</taxon>
        <taxon>Bordetella</taxon>
    </lineage>
</organism>
<dbReference type="GeneID" id="92997311"/>
<feature type="transmembrane region" description="Helical" evidence="1">
    <location>
        <begin position="6"/>
        <end position="21"/>
    </location>
</feature>
<reference evidence="3" key="1">
    <citation type="submission" date="2017-10" db="EMBL/GenBank/DDBJ databases">
        <title>Whole genome sequencing of various Bordetella species.</title>
        <authorList>
            <person name="Weigand M.R."/>
            <person name="Loparev V."/>
            <person name="Peng Y."/>
            <person name="Bowden K.E."/>
            <person name="Tondella M.L."/>
            <person name="Williams M.M."/>
        </authorList>
    </citation>
    <scope>NUCLEOTIDE SEQUENCE [LARGE SCALE GENOMIC DNA]</scope>
    <source>
        <strain evidence="3">H720</strain>
    </source>
</reference>
<dbReference type="AlphaFoldDB" id="A0AAN1RUT3"/>
<feature type="transmembrane region" description="Helical" evidence="1">
    <location>
        <begin position="60"/>
        <end position="80"/>
    </location>
</feature>
<accession>A0AAN1RUT3</accession>
<proteinExistence type="predicted"/>
<keyword evidence="1" id="KW-0472">Membrane</keyword>
<keyword evidence="1" id="KW-0812">Transmembrane</keyword>
<evidence type="ECO:0000313" key="3">
    <source>
        <dbReference type="Proteomes" id="UP000282741"/>
    </source>
</evidence>
<dbReference type="RefSeq" id="WP_032954990.1">
    <property type="nucleotide sequence ID" value="NZ_CP012076.1"/>
</dbReference>
<feature type="transmembrane region" description="Helical" evidence="1">
    <location>
        <begin position="28"/>
        <end position="48"/>
    </location>
</feature>
<dbReference type="Proteomes" id="UP000282741">
    <property type="component" value="Chromosome"/>
</dbReference>
<evidence type="ECO:0000313" key="2">
    <source>
        <dbReference type="EMBL" id="AZW15682.1"/>
    </source>
</evidence>